<keyword evidence="1" id="KW-0812">Transmembrane</keyword>
<sequence>MLHAYAVLFLFICNYLVDIFDSLTFGVLILV</sequence>
<reference evidence="2" key="2">
    <citation type="journal article" date="2015" name="Data Brief">
        <title>Shoot transcriptome of the giant reed, Arundo donax.</title>
        <authorList>
            <person name="Barrero R.A."/>
            <person name="Guerrero F.D."/>
            <person name="Moolhuijzen P."/>
            <person name="Goolsby J.A."/>
            <person name="Tidwell J."/>
            <person name="Bellgard S.E."/>
            <person name="Bellgard M.I."/>
        </authorList>
    </citation>
    <scope>NUCLEOTIDE SEQUENCE</scope>
    <source>
        <tissue evidence="2">Shoot tissue taken approximately 20 cm above the soil surface</tissue>
    </source>
</reference>
<keyword evidence="1" id="KW-0472">Membrane</keyword>
<dbReference type="AlphaFoldDB" id="A0A0A8ZE42"/>
<organism evidence="2">
    <name type="scientific">Arundo donax</name>
    <name type="common">Giant reed</name>
    <name type="synonym">Donax arundinaceus</name>
    <dbReference type="NCBI Taxonomy" id="35708"/>
    <lineage>
        <taxon>Eukaryota</taxon>
        <taxon>Viridiplantae</taxon>
        <taxon>Streptophyta</taxon>
        <taxon>Embryophyta</taxon>
        <taxon>Tracheophyta</taxon>
        <taxon>Spermatophyta</taxon>
        <taxon>Magnoliopsida</taxon>
        <taxon>Liliopsida</taxon>
        <taxon>Poales</taxon>
        <taxon>Poaceae</taxon>
        <taxon>PACMAD clade</taxon>
        <taxon>Arundinoideae</taxon>
        <taxon>Arundineae</taxon>
        <taxon>Arundo</taxon>
    </lineage>
</organism>
<protein>
    <submittedName>
        <fullName evidence="2">Uncharacterized protein</fullName>
    </submittedName>
</protein>
<name>A0A0A8ZE42_ARUDO</name>
<feature type="transmembrane region" description="Helical" evidence="1">
    <location>
        <begin position="6"/>
        <end position="30"/>
    </location>
</feature>
<evidence type="ECO:0000313" key="2">
    <source>
        <dbReference type="EMBL" id="JAD35963.1"/>
    </source>
</evidence>
<reference evidence="2" key="1">
    <citation type="submission" date="2014-09" db="EMBL/GenBank/DDBJ databases">
        <authorList>
            <person name="Magalhaes I.L.F."/>
            <person name="Oliveira U."/>
            <person name="Santos F.R."/>
            <person name="Vidigal T.H.D.A."/>
            <person name="Brescovit A.D."/>
            <person name="Santos A.J."/>
        </authorList>
    </citation>
    <scope>NUCLEOTIDE SEQUENCE</scope>
    <source>
        <tissue evidence="2">Shoot tissue taken approximately 20 cm above the soil surface</tissue>
    </source>
</reference>
<dbReference type="EMBL" id="GBRH01261932">
    <property type="protein sequence ID" value="JAD35963.1"/>
    <property type="molecule type" value="Transcribed_RNA"/>
</dbReference>
<evidence type="ECO:0000256" key="1">
    <source>
        <dbReference type="SAM" id="Phobius"/>
    </source>
</evidence>
<proteinExistence type="predicted"/>
<accession>A0A0A8ZE42</accession>
<keyword evidence="1" id="KW-1133">Transmembrane helix</keyword>